<accession>A0ABT1LSI3</accession>
<dbReference type="SUPFAM" id="SSF48371">
    <property type="entry name" value="ARM repeat"/>
    <property type="match status" value="1"/>
</dbReference>
<dbReference type="RefSeq" id="WP_254751195.1">
    <property type="nucleotide sequence ID" value="NZ_JANCLV010000009.1"/>
</dbReference>
<protein>
    <submittedName>
        <fullName evidence="1">DNA alkylation repair protein</fullName>
    </submittedName>
</protein>
<reference evidence="1 2" key="1">
    <citation type="submission" date="2022-06" db="EMBL/GenBank/DDBJ databases">
        <title>Pseudarthrobacter sp. strain RMG13 Genome sequencing and assembly.</title>
        <authorList>
            <person name="Kim I."/>
        </authorList>
    </citation>
    <scope>NUCLEOTIDE SEQUENCE [LARGE SCALE GENOMIC DNA]</scope>
    <source>
        <strain evidence="1 2">RMG13</strain>
    </source>
</reference>
<comment type="caution">
    <text evidence="1">The sequence shown here is derived from an EMBL/GenBank/DDBJ whole genome shotgun (WGS) entry which is preliminary data.</text>
</comment>
<dbReference type="EMBL" id="JANCLV010000009">
    <property type="protein sequence ID" value="MCP9000854.1"/>
    <property type="molecule type" value="Genomic_DNA"/>
</dbReference>
<dbReference type="Gene3D" id="1.25.10.90">
    <property type="match status" value="1"/>
</dbReference>
<gene>
    <name evidence="1" type="ORF">NFC73_14135</name>
</gene>
<organism evidence="1 2">
    <name type="scientific">Pseudarthrobacter humi</name>
    <dbReference type="NCBI Taxonomy" id="2952523"/>
    <lineage>
        <taxon>Bacteria</taxon>
        <taxon>Bacillati</taxon>
        <taxon>Actinomycetota</taxon>
        <taxon>Actinomycetes</taxon>
        <taxon>Micrococcales</taxon>
        <taxon>Micrococcaceae</taxon>
        <taxon>Pseudarthrobacter</taxon>
    </lineage>
</organism>
<name>A0ABT1LSI3_9MICC</name>
<dbReference type="Proteomes" id="UP001524318">
    <property type="component" value="Unassembled WGS sequence"/>
</dbReference>
<proteinExistence type="predicted"/>
<keyword evidence="2" id="KW-1185">Reference proteome</keyword>
<dbReference type="Pfam" id="PF08713">
    <property type="entry name" value="DNA_alkylation"/>
    <property type="match status" value="1"/>
</dbReference>
<evidence type="ECO:0000313" key="1">
    <source>
        <dbReference type="EMBL" id="MCP9000854.1"/>
    </source>
</evidence>
<sequence>MNGRVQDAAGFIDATLQNEGAWYRAEDVEARVGGVLGSYGSSVGAVRGTVRDAGRKFKDLGHDEVTALASLLWGRPGPGRRPVYERRLAAVVLLQSRVALLRHSDLTRLEGFIRTAQTSELVDPLIADVVVPLLHGLGESGRQRADVVITRWHQDPDDALRHAARLIASQGPDLPRIFGNRDAERD</sequence>
<evidence type="ECO:0000313" key="2">
    <source>
        <dbReference type="Proteomes" id="UP001524318"/>
    </source>
</evidence>
<dbReference type="InterPro" id="IPR014825">
    <property type="entry name" value="DNA_alkylation"/>
</dbReference>
<dbReference type="InterPro" id="IPR016024">
    <property type="entry name" value="ARM-type_fold"/>
</dbReference>